<proteinExistence type="predicted"/>
<feature type="chain" id="PRO_5021753708" description="Carboxypeptidase regulatory-like domain-containing protein" evidence="2">
    <location>
        <begin position="22"/>
        <end position="158"/>
    </location>
</feature>
<sequence precursor="true">MYKLKLLIPVLICLVSGCGGGGLKEFPTAEVTGVVTCDGSPVANVRVYFSPTASGKDANVGKSGWGTTKENGEFTISTYGSEDGAVVGNHNVSVDAPHPERFPDFECNCDTDSNRVLMEVSISTEKENRFMIDLPEKPKRRRNTKLSDDDLDDLEDDD</sequence>
<keyword evidence="4" id="KW-1185">Reference proteome</keyword>
<evidence type="ECO:0000256" key="2">
    <source>
        <dbReference type="SAM" id="SignalP"/>
    </source>
</evidence>
<dbReference type="OrthoDB" id="287810at2"/>
<name>A0A517QMY8_9PLAN</name>
<dbReference type="RefSeq" id="WP_145198605.1">
    <property type="nucleotide sequence ID" value="NZ_CP036267.1"/>
</dbReference>
<evidence type="ECO:0000313" key="4">
    <source>
        <dbReference type="Proteomes" id="UP000315724"/>
    </source>
</evidence>
<evidence type="ECO:0000313" key="3">
    <source>
        <dbReference type="EMBL" id="QDT32954.1"/>
    </source>
</evidence>
<dbReference type="EMBL" id="CP036267">
    <property type="protein sequence ID" value="QDT32954.1"/>
    <property type="molecule type" value="Genomic_DNA"/>
</dbReference>
<reference evidence="3 4" key="1">
    <citation type="submission" date="2019-02" db="EMBL/GenBank/DDBJ databases">
        <title>Deep-cultivation of Planctomycetes and their phenomic and genomic characterization uncovers novel biology.</title>
        <authorList>
            <person name="Wiegand S."/>
            <person name="Jogler M."/>
            <person name="Boedeker C."/>
            <person name="Pinto D."/>
            <person name="Vollmers J."/>
            <person name="Rivas-Marin E."/>
            <person name="Kohn T."/>
            <person name="Peeters S.H."/>
            <person name="Heuer A."/>
            <person name="Rast P."/>
            <person name="Oberbeckmann S."/>
            <person name="Bunk B."/>
            <person name="Jeske O."/>
            <person name="Meyerdierks A."/>
            <person name="Storesund J.E."/>
            <person name="Kallscheuer N."/>
            <person name="Luecker S."/>
            <person name="Lage O.M."/>
            <person name="Pohl T."/>
            <person name="Merkel B.J."/>
            <person name="Hornburger P."/>
            <person name="Mueller R.-W."/>
            <person name="Bruemmer F."/>
            <person name="Labrenz M."/>
            <person name="Spormann A.M."/>
            <person name="Op den Camp H."/>
            <person name="Overmann J."/>
            <person name="Amann R."/>
            <person name="Jetten M.S.M."/>
            <person name="Mascher T."/>
            <person name="Medema M.H."/>
            <person name="Devos D.P."/>
            <person name="Kaster A.-K."/>
            <person name="Ovreas L."/>
            <person name="Rohde M."/>
            <person name="Galperin M.Y."/>
            <person name="Jogler C."/>
        </authorList>
    </citation>
    <scope>NUCLEOTIDE SEQUENCE [LARGE SCALE GENOMIC DNA]</scope>
    <source>
        <strain evidence="3 4">Mal48</strain>
    </source>
</reference>
<feature type="compositionally biased region" description="Acidic residues" evidence="1">
    <location>
        <begin position="149"/>
        <end position="158"/>
    </location>
</feature>
<evidence type="ECO:0000256" key="1">
    <source>
        <dbReference type="SAM" id="MobiDB-lite"/>
    </source>
</evidence>
<dbReference type="Proteomes" id="UP000315724">
    <property type="component" value="Chromosome"/>
</dbReference>
<protein>
    <recommendedName>
        <fullName evidence="5">Carboxypeptidase regulatory-like domain-containing protein</fullName>
    </recommendedName>
</protein>
<dbReference type="PROSITE" id="PS51257">
    <property type="entry name" value="PROKAR_LIPOPROTEIN"/>
    <property type="match status" value="1"/>
</dbReference>
<feature type="signal peptide" evidence="2">
    <location>
        <begin position="1"/>
        <end position="21"/>
    </location>
</feature>
<feature type="region of interest" description="Disordered" evidence="1">
    <location>
        <begin position="135"/>
        <end position="158"/>
    </location>
</feature>
<evidence type="ECO:0008006" key="5">
    <source>
        <dbReference type="Google" id="ProtNLM"/>
    </source>
</evidence>
<keyword evidence="2" id="KW-0732">Signal</keyword>
<dbReference type="KEGG" id="tpol:Mal48_22040"/>
<dbReference type="AlphaFoldDB" id="A0A517QMY8"/>
<gene>
    <name evidence="3" type="ORF">Mal48_22040</name>
</gene>
<organism evidence="3 4">
    <name type="scientific">Thalassoglobus polymorphus</name>
    <dbReference type="NCBI Taxonomy" id="2527994"/>
    <lineage>
        <taxon>Bacteria</taxon>
        <taxon>Pseudomonadati</taxon>
        <taxon>Planctomycetota</taxon>
        <taxon>Planctomycetia</taxon>
        <taxon>Planctomycetales</taxon>
        <taxon>Planctomycetaceae</taxon>
        <taxon>Thalassoglobus</taxon>
    </lineage>
</organism>
<accession>A0A517QMY8</accession>